<gene>
    <name evidence="1" type="ORF">LCGC14_3061630</name>
</gene>
<reference evidence="1" key="1">
    <citation type="journal article" date="2015" name="Nature">
        <title>Complex archaea that bridge the gap between prokaryotes and eukaryotes.</title>
        <authorList>
            <person name="Spang A."/>
            <person name="Saw J.H."/>
            <person name="Jorgensen S.L."/>
            <person name="Zaremba-Niedzwiedzka K."/>
            <person name="Martijn J."/>
            <person name="Lind A.E."/>
            <person name="van Eijk R."/>
            <person name="Schleper C."/>
            <person name="Guy L."/>
            <person name="Ettema T.J."/>
        </authorList>
    </citation>
    <scope>NUCLEOTIDE SEQUENCE</scope>
</reference>
<accession>A0A0F8Z9F8</accession>
<name>A0A0F8Z9F8_9ZZZZ</name>
<comment type="caution">
    <text evidence="1">The sequence shown here is derived from an EMBL/GenBank/DDBJ whole genome shotgun (WGS) entry which is preliminary data.</text>
</comment>
<dbReference type="EMBL" id="LAZR01064846">
    <property type="protein sequence ID" value="KKK56726.1"/>
    <property type="molecule type" value="Genomic_DNA"/>
</dbReference>
<proteinExistence type="predicted"/>
<protein>
    <submittedName>
        <fullName evidence="1">Uncharacterized protein</fullName>
    </submittedName>
</protein>
<evidence type="ECO:0000313" key="1">
    <source>
        <dbReference type="EMBL" id="KKK56726.1"/>
    </source>
</evidence>
<feature type="non-terminal residue" evidence="1">
    <location>
        <position position="1"/>
    </location>
</feature>
<dbReference type="AlphaFoldDB" id="A0A0F8Z9F8"/>
<organism evidence="1">
    <name type="scientific">marine sediment metagenome</name>
    <dbReference type="NCBI Taxonomy" id="412755"/>
    <lineage>
        <taxon>unclassified sequences</taxon>
        <taxon>metagenomes</taxon>
        <taxon>ecological metagenomes</taxon>
    </lineage>
</organism>
<sequence length="116" mass="13799">LYSSSFRCKVLIKGDYYEIPKEGLEIKTEDDSPDSFHYIIQWNGKSDLTQLNETLVKSFIENPYYKPKPIRYYRGFKLNGIPEQDSKLFFDKFINNARNFIGFSHEFICDFAVRFI</sequence>